<name>A0A836GWS7_9TRYP</name>
<dbReference type="AlphaFoldDB" id="A0A836GWS7"/>
<proteinExistence type="predicted"/>
<feature type="coiled-coil region" evidence="1">
    <location>
        <begin position="704"/>
        <end position="731"/>
    </location>
</feature>
<evidence type="ECO:0000313" key="4">
    <source>
        <dbReference type="Proteomes" id="UP000673552"/>
    </source>
</evidence>
<dbReference type="OrthoDB" id="267728at2759"/>
<reference evidence="3 4" key="1">
    <citation type="submission" date="2021-03" db="EMBL/GenBank/DDBJ databases">
        <title>Leishmania (Mundinia) martiniquensis Genome sequencing and assembly.</title>
        <authorList>
            <person name="Almutairi H."/>
            <person name="Gatherer D."/>
        </authorList>
    </citation>
    <scope>NUCLEOTIDE SEQUENCE [LARGE SCALE GENOMIC DNA]</scope>
    <source>
        <strain evidence="3">LSCM1</strain>
    </source>
</reference>
<dbReference type="KEGG" id="lmat:92515558"/>
<dbReference type="EMBL" id="JAFEUZ010000017">
    <property type="protein sequence ID" value="KAG5481574.1"/>
    <property type="molecule type" value="Genomic_DNA"/>
</dbReference>
<dbReference type="GeneID" id="92515558"/>
<comment type="caution">
    <text evidence="3">The sequence shown here is derived from an EMBL/GenBank/DDBJ whole genome shotgun (WGS) entry which is preliminary data.</text>
</comment>
<evidence type="ECO:0000256" key="1">
    <source>
        <dbReference type="SAM" id="Coils"/>
    </source>
</evidence>
<evidence type="ECO:0000313" key="3">
    <source>
        <dbReference type="EMBL" id="KAG5481574.1"/>
    </source>
</evidence>
<protein>
    <submittedName>
        <fullName evidence="3">Uncharacterized protein</fullName>
    </submittedName>
</protein>
<feature type="region of interest" description="Disordered" evidence="2">
    <location>
        <begin position="239"/>
        <end position="270"/>
    </location>
</feature>
<feature type="compositionally biased region" description="Polar residues" evidence="2">
    <location>
        <begin position="341"/>
        <end position="352"/>
    </location>
</feature>
<sequence>MPIILRVCVAIESNDALLPTMTAASPKAAAAAKAMAVVDAPAPSTGKLGAIPAASEVYAASKASAPPSSSSDSSGPGCHSHCSSTLSPLFTKSKQPIRAASADADAPNCGRGKARPAVASPDRCRRALVTVASARGDNCFDPPQKPSPLALRASTSRSRWPPGLPHELFSPPMRHRSLLWLSMQVTLTTTVTTVLKQVQDTVERLMCARVCTYYYHDHNHDAGEGDGARCSLARRTLASSSSHGGGASKGGSGGSVVDDANAAEPSTSCTSAPAAHFHEAELCLCLQDTAGEYHWVGGTRHFREAVVLQAPFITDVCLRSNAIFEEERRRQRLKAGRPHGSPSTQSPSFSTLASGASGRAAAPSAASEAVGECGVTDTPAGRPLTRTVGERKFAFVRGVVMPMAALRQHNRRYAMTSRDHARGRIPRQYGVVRVPADMQEEPPADSRCYTETAATSSTTQAKVREAVTRTFLAAEALPPPLVTRPTFADPADAAARLPSSPNSIRTPVREVVSAEAPSPAAVLTSAFSTPALPGRSARLGRPCGPAEDTDGPQTQLSVFYANQIHPHHSTAAVATNAPTAAGPVGLAAHSTRADRTSDVKGSAVSTDGLRGRGIAIGQACEALAKEEDSARIALAAAEDEYTTALAEYNAAIPHSAANSTAAGICEAQPQHTAPLADAELSSLLQRKIELQRRLEACCEAERQCERLTMLAECLEEAVQEWKERHMLLTQQLHCSGNAALIFSC</sequence>
<gene>
    <name evidence="3" type="ORF">LSCM1_05598</name>
</gene>
<feature type="compositionally biased region" description="Gly residues" evidence="2">
    <location>
        <begin position="243"/>
        <end position="254"/>
    </location>
</feature>
<accession>A0A836GWS7</accession>
<keyword evidence="1" id="KW-0175">Coiled coil</keyword>
<dbReference type="Proteomes" id="UP000673552">
    <property type="component" value="Chromosome 17"/>
</dbReference>
<evidence type="ECO:0000256" key="2">
    <source>
        <dbReference type="SAM" id="MobiDB-lite"/>
    </source>
</evidence>
<organism evidence="3 4">
    <name type="scientific">Leishmania martiniquensis</name>
    <dbReference type="NCBI Taxonomy" id="1580590"/>
    <lineage>
        <taxon>Eukaryota</taxon>
        <taxon>Discoba</taxon>
        <taxon>Euglenozoa</taxon>
        <taxon>Kinetoplastea</taxon>
        <taxon>Metakinetoplastina</taxon>
        <taxon>Trypanosomatida</taxon>
        <taxon>Trypanosomatidae</taxon>
        <taxon>Leishmaniinae</taxon>
        <taxon>Leishmania</taxon>
    </lineage>
</organism>
<keyword evidence="4" id="KW-1185">Reference proteome</keyword>
<dbReference type="RefSeq" id="XP_067179681.1">
    <property type="nucleotide sequence ID" value="XM_067323046.1"/>
</dbReference>
<feature type="region of interest" description="Disordered" evidence="2">
    <location>
        <begin position="329"/>
        <end position="360"/>
    </location>
</feature>